<evidence type="ECO:0000256" key="6">
    <source>
        <dbReference type="ARBA" id="ARBA00022840"/>
    </source>
</evidence>
<accession>A0A6A6AJP2</accession>
<dbReference type="InterPro" id="IPR000719">
    <property type="entry name" value="Prot_kinase_dom"/>
</dbReference>
<dbReference type="GO" id="GO:0000245">
    <property type="term" value="P:spliceosomal complex assembly"/>
    <property type="evidence" value="ECO:0007669"/>
    <property type="project" value="TreeGrafter"/>
</dbReference>
<dbReference type="Gene3D" id="1.10.510.10">
    <property type="entry name" value="Transferase(Phosphotransferase) domain 1"/>
    <property type="match status" value="1"/>
</dbReference>
<dbReference type="PANTHER" id="PTHR47634">
    <property type="entry name" value="PROTEIN KINASE DOMAIN-CONTAINING PROTEIN-RELATED"/>
    <property type="match status" value="1"/>
</dbReference>
<evidence type="ECO:0000256" key="1">
    <source>
        <dbReference type="ARBA" id="ARBA00012513"/>
    </source>
</evidence>
<dbReference type="GeneID" id="54403071"/>
<dbReference type="GO" id="GO:0050684">
    <property type="term" value="P:regulation of mRNA processing"/>
    <property type="evidence" value="ECO:0007669"/>
    <property type="project" value="TreeGrafter"/>
</dbReference>
<evidence type="ECO:0000256" key="2">
    <source>
        <dbReference type="ARBA" id="ARBA00022527"/>
    </source>
</evidence>
<proteinExistence type="predicted"/>
<dbReference type="SUPFAM" id="SSF56112">
    <property type="entry name" value="Protein kinase-like (PK-like)"/>
    <property type="match status" value="1"/>
</dbReference>
<evidence type="ECO:0000313" key="11">
    <source>
        <dbReference type="Proteomes" id="UP000799771"/>
    </source>
</evidence>
<sequence length="407" mass="46685">MTSILKFARTLFRRPPWPQLQFPTTGFDIVSDNLLLEEEQLDEFRKGVYYPVKIGDVFASQYQVVGKLGFGITSTVWLARDLQRSTYASLKVFTRERTDQEELNIYKALNDGNTSHPGRRHVRTALDVFTIPRPGGDHQCLVQKPMWDSFRDLLNRNPTHRFTKVMLQAGLSRVFLALDYLHTECKIVHTDIKADNILVEIEDRGLLDAFVNSEMASPSPRKFIDGVPVYASRRFGLPKQIGDIVLGDLGSAVCGDKRSIHDAQPDVYRCPEVMLKTEWSYPADIWNVGSMIWDIYEDKHLFYGNDPDGRRYTTRAHLAEVVAVLGPPPLDLLERGTRSREFFDEKGQWIAEVPIPGHLSLESLEENLSGTEQQEFLEFVRCMLTWKPEDRMTAKQLLDHPWLKVSS</sequence>
<keyword evidence="5 10" id="KW-0418">Kinase</keyword>
<reference evidence="10" key="1">
    <citation type="journal article" date="2020" name="Stud. Mycol.">
        <title>101 Dothideomycetes genomes: a test case for predicting lifestyles and emergence of pathogens.</title>
        <authorList>
            <person name="Haridas S."/>
            <person name="Albert R."/>
            <person name="Binder M."/>
            <person name="Bloem J."/>
            <person name="Labutti K."/>
            <person name="Salamov A."/>
            <person name="Andreopoulos B."/>
            <person name="Baker S."/>
            <person name="Barry K."/>
            <person name="Bills G."/>
            <person name="Bluhm B."/>
            <person name="Cannon C."/>
            <person name="Castanera R."/>
            <person name="Culley D."/>
            <person name="Daum C."/>
            <person name="Ezra D."/>
            <person name="Gonzalez J."/>
            <person name="Henrissat B."/>
            <person name="Kuo A."/>
            <person name="Liang C."/>
            <person name="Lipzen A."/>
            <person name="Lutzoni F."/>
            <person name="Magnuson J."/>
            <person name="Mondo S."/>
            <person name="Nolan M."/>
            <person name="Ohm R."/>
            <person name="Pangilinan J."/>
            <person name="Park H.-J."/>
            <person name="Ramirez L."/>
            <person name="Alfaro M."/>
            <person name="Sun H."/>
            <person name="Tritt A."/>
            <person name="Yoshinaga Y."/>
            <person name="Zwiers L.-H."/>
            <person name="Turgeon B."/>
            <person name="Goodwin S."/>
            <person name="Spatafora J."/>
            <person name="Crous P."/>
            <person name="Grigoriev I."/>
        </authorList>
    </citation>
    <scope>NUCLEOTIDE SEQUENCE</scope>
    <source>
        <strain evidence="10">CBS 119687</strain>
    </source>
</reference>
<dbReference type="Gene3D" id="3.30.200.20">
    <property type="entry name" value="Phosphorylase Kinase, domain 1"/>
    <property type="match status" value="1"/>
</dbReference>
<dbReference type="GO" id="GO:0005737">
    <property type="term" value="C:cytoplasm"/>
    <property type="evidence" value="ECO:0007669"/>
    <property type="project" value="TreeGrafter"/>
</dbReference>
<dbReference type="SMART" id="SM00220">
    <property type="entry name" value="S_TKc"/>
    <property type="match status" value="1"/>
</dbReference>
<feature type="domain" description="Protein kinase" evidence="9">
    <location>
        <begin position="62"/>
        <end position="403"/>
    </location>
</feature>
<evidence type="ECO:0000313" key="10">
    <source>
        <dbReference type="EMBL" id="KAF2130651.1"/>
    </source>
</evidence>
<dbReference type="RefSeq" id="XP_033525038.1">
    <property type="nucleotide sequence ID" value="XM_033662639.1"/>
</dbReference>
<evidence type="ECO:0000256" key="5">
    <source>
        <dbReference type="ARBA" id="ARBA00022777"/>
    </source>
</evidence>
<evidence type="ECO:0000256" key="7">
    <source>
        <dbReference type="ARBA" id="ARBA00047899"/>
    </source>
</evidence>
<dbReference type="EMBL" id="ML977504">
    <property type="protein sequence ID" value="KAF2130651.1"/>
    <property type="molecule type" value="Genomic_DNA"/>
</dbReference>
<keyword evidence="6" id="KW-0067">ATP-binding</keyword>
<keyword evidence="11" id="KW-1185">Reference proteome</keyword>
<dbReference type="AlphaFoldDB" id="A0A6A6AJP2"/>
<keyword evidence="3" id="KW-0808">Transferase</keyword>
<dbReference type="InterPro" id="IPR051334">
    <property type="entry name" value="SRPK"/>
</dbReference>
<dbReference type="PANTHER" id="PTHR47634:SF9">
    <property type="entry name" value="PROTEIN KINASE DOMAIN-CONTAINING PROTEIN-RELATED"/>
    <property type="match status" value="1"/>
</dbReference>
<dbReference type="GO" id="GO:0005524">
    <property type="term" value="F:ATP binding"/>
    <property type="evidence" value="ECO:0007669"/>
    <property type="project" value="UniProtKB-KW"/>
</dbReference>
<keyword evidence="2" id="KW-0723">Serine/threonine-protein kinase</keyword>
<dbReference type="EC" id="2.7.11.1" evidence="1"/>
<dbReference type="InterPro" id="IPR008271">
    <property type="entry name" value="Ser/Thr_kinase_AS"/>
</dbReference>
<name>A0A6A6AJP2_9PLEO</name>
<dbReference type="FunFam" id="1.10.510.10:FF:000922">
    <property type="entry name" value="Protein kinase domain protein"/>
    <property type="match status" value="1"/>
</dbReference>
<comment type="catalytic activity">
    <reaction evidence="8">
        <text>L-seryl-[protein] + ATP = O-phospho-L-seryl-[protein] + ADP + H(+)</text>
        <dbReference type="Rhea" id="RHEA:17989"/>
        <dbReference type="Rhea" id="RHEA-COMP:9863"/>
        <dbReference type="Rhea" id="RHEA-COMP:11604"/>
        <dbReference type="ChEBI" id="CHEBI:15378"/>
        <dbReference type="ChEBI" id="CHEBI:29999"/>
        <dbReference type="ChEBI" id="CHEBI:30616"/>
        <dbReference type="ChEBI" id="CHEBI:83421"/>
        <dbReference type="ChEBI" id="CHEBI:456216"/>
        <dbReference type="EC" id="2.7.11.1"/>
    </reaction>
</comment>
<evidence type="ECO:0000256" key="8">
    <source>
        <dbReference type="ARBA" id="ARBA00048679"/>
    </source>
</evidence>
<evidence type="ECO:0000256" key="4">
    <source>
        <dbReference type="ARBA" id="ARBA00022741"/>
    </source>
</evidence>
<dbReference type="OrthoDB" id="5979581at2759"/>
<evidence type="ECO:0000256" key="3">
    <source>
        <dbReference type="ARBA" id="ARBA00022679"/>
    </source>
</evidence>
<keyword evidence="4" id="KW-0547">Nucleotide-binding</keyword>
<dbReference type="Pfam" id="PF00069">
    <property type="entry name" value="Pkinase"/>
    <property type="match status" value="1"/>
</dbReference>
<organism evidence="10 11">
    <name type="scientific">Dothidotthia symphoricarpi CBS 119687</name>
    <dbReference type="NCBI Taxonomy" id="1392245"/>
    <lineage>
        <taxon>Eukaryota</taxon>
        <taxon>Fungi</taxon>
        <taxon>Dikarya</taxon>
        <taxon>Ascomycota</taxon>
        <taxon>Pezizomycotina</taxon>
        <taxon>Dothideomycetes</taxon>
        <taxon>Pleosporomycetidae</taxon>
        <taxon>Pleosporales</taxon>
        <taxon>Dothidotthiaceae</taxon>
        <taxon>Dothidotthia</taxon>
    </lineage>
</organism>
<protein>
    <recommendedName>
        <fullName evidence="1">non-specific serine/threonine protein kinase</fullName>
        <ecNumber evidence="1">2.7.11.1</ecNumber>
    </recommendedName>
</protein>
<dbReference type="PROSITE" id="PS50011">
    <property type="entry name" value="PROTEIN_KINASE_DOM"/>
    <property type="match status" value="1"/>
</dbReference>
<dbReference type="InterPro" id="IPR011009">
    <property type="entry name" value="Kinase-like_dom_sf"/>
</dbReference>
<dbReference type="PROSITE" id="PS00108">
    <property type="entry name" value="PROTEIN_KINASE_ST"/>
    <property type="match status" value="1"/>
</dbReference>
<dbReference type="Proteomes" id="UP000799771">
    <property type="component" value="Unassembled WGS sequence"/>
</dbReference>
<evidence type="ECO:0000259" key="9">
    <source>
        <dbReference type="PROSITE" id="PS50011"/>
    </source>
</evidence>
<gene>
    <name evidence="10" type="ORF">P153DRAFT_222362</name>
</gene>
<dbReference type="GO" id="GO:0005634">
    <property type="term" value="C:nucleus"/>
    <property type="evidence" value="ECO:0007669"/>
    <property type="project" value="TreeGrafter"/>
</dbReference>
<comment type="catalytic activity">
    <reaction evidence="7">
        <text>L-threonyl-[protein] + ATP = O-phospho-L-threonyl-[protein] + ADP + H(+)</text>
        <dbReference type="Rhea" id="RHEA:46608"/>
        <dbReference type="Rhea" id="RHEA-COMP:11060"/>
        <dbReference type="Rhea" id="RHEA-COMP:11605"/>
        <dbReference type="ChEBI" id="CHEBI:15378"/>
        <dbReference type="ChEBI" id="CHEBI:30013"/>
        <dbReference type="ChEBI" id="CHEBI:30616"/>
        <dbReference type="ChEBI" id="CHEBI:61977"/>
        <dbReference type="ChEBI" id="CHEBI:456216"/>
        <dbReference type="EC" id="2.7.11.1"/>
    </reaction>
</comment>
<dbReference type="GO" id="GO:0004674">
    <property type="term" value="F:protein serine/threonine kinase activity"/>
    <property type="evidence" value="ECO:0007669"/>
    <property type="project" value="UniProtKB-KW"/>
</dbReference>